<keyword evidence="4" id="KW-1185">Reference proteome</keyword>
<organism evidence="3 4">
    <name type="scientific">Gonium pectorale</name>
    <name type="common">Green alga</name>
    <dbReference type="NCBI Taxonomy" id="33097"/>
    <lineage>
        <taxon>Eukaryota</taxon>
        <taxon>Viridiplantae</taxon>
        <taxon>Chlorophyta</taxon>
        <taxon>core chlorophytes</taxon>
        <taxon>Chlorophyceae</taxon>
        <taxon>CS clade</taxon>
        <taxon>Chlamydomonadales</taxon>
        <taxon>Volvocaceae</taxon>
        <taxon>Gonium</taxon>
    </lineage>
</organism>
<dbReference type="Pfam" id="PF01469">
    <property type="entry name" value="Pentapeptide_2"/>
    <property type="match status" value="1"/>
</dbReference>
<dbReference type="InterPro" id="IPR052334">
    <property type="entry name" value="G8_domain-comF-like"/>
</dbReference>
<feature type="region of interest" description="Disordered" evidence="1">
    <location>
        <begin position="880"/>
        <end position="958"/>
    </location>
</feature>
<evidence type="ECO:0000313" key="3">
    <source>
        <dbReference type="EMBL" id="KXZ46641.1"/>
    </source>
</evidence>
<feature type="region of interest" description="Disordered" evidence="1">
    <location>
        <begin position="741"/>
        <end position="764"/>
    </location>
</feature>
<feature type="domain" description="ShKT" evidence="2">
    <location>
        <begin position="1060"/>
        <end position="1101"/>
    </location>
</feature>
<name>A0A150G9X7_GONPE</name>
<dbReference type="Pfam" id="PF24606">
    <property type="entry name" value="CEMIP_beta-hel"/>
    <property type="match status" value="1"/>
</dbReference>
<dbReference type="PANTHER" id="PTHR47687">
    <property type="entry name" value="G8 DOMAIN-CONTAINING PROTEIN DDB_G0288475-RELATED"/>
    <property type="match status" value="1"/>
</dbReference>
<feature type="region of interest" description="Disordered" evidence="1">
    <location>
        <begin position="1480"/>
        <end position="1501"/>
    </location>
</feature>
<evidence type="ECO:0000259" key="2">
    <source>
        <dbReference type="SMART" id="SM00254"/>
    </source>
</evidence>
<feature type="domain" description="ShKT" evidence="2">
    <location>
        <begin position="1118"/>
        <end position="1158"/>
    </location>
</feature>
<evidence type="ECO:0000313" key="4">
    <source>
        <dbReference type="Proteomes" id="UP000075714"/>
    </source>
</evidence>
<feature type="compositionally biased region" description="Low complexity" evidence="1">
    <location>
        <begin position="938"/>
        <end position="958"/>
    </location>
</feature>
<dbReference type="InterPro" id="IPR003582">
    <property type="entry name" value="ShKT_dom"/>
</dbReference>
<accession>A0A150G9X7</accession>
<dbReference type="InterPro" id="IPR055401">
    <property type="entry name" value="CEMIP_beta-hel_dom"/>
</dbReference>
<comment type="caution">
    <text evidence="3">The sequence shown here is derived from an EMBL/GenBank/DDBJ whole genome shotgun (WGS) entry which is preliminary data.</text>
</comment>
<feature type="domain" description="ShKT" evidence="2">
    <location>
        <begin position="1737"/>
        <end position="1780"/>
    </location>
</feature>
<dbReference type="EMBL" id="LSYV01000043">
    <property type="protein sequence ID" value="KXZ46641.1"/>
    <property type="molecule type" value="Genomic_DNA"/>
</dbReference>
<dbReference type="InterPro" id="IPR002989">
    <property type="entry name" value="Mycobac_pentapep"/>
</dbReference>
<protein>
    <recommendedName>
        <fullName evidence="2">ShKT domain-containing protein</fullName>
    </recommendedName>
</protein>
<feature type="compositionally biased region" description="Low complexity" evidence="1">
    <location>
        <begin position="915"/>
        <end position="925"/>
    </location>
</feature>
<gene>
    <name evidence="3" type="ORF">GPECTOR_42g852</name>
</gene>
<feature type="domain" description="ShKT" evidence="2">
    <location>
        <begin position="964"/>
        <end position="1002"/>
    </location>
</feature>
<dbReference type="SMART" id="SM00254">
    <property type="entry name" value="ShKT"/>
    <property type="match status" value="9"/>
</dbReference>
<dbReference type="PANTHER" id="PTHR47687:SF4">
    <property type="entry name" value="G8 DOMAIN-CONTAINING PROTEIN DDB_G0286311-RELATED"/>
    <property type="match status" value="1"/>
</dbReference>
<reference evidence="4" key="1">
    <citation type="journal article" date="2016" name="Nat. Commun.">
        <title>The Gonium pectorale genome demonstrates co-option of cell cycle regulation during the evolution of multicellularity.</title>
        <authorList>
            <person name="Hanschen E.R."/>
            <person name="Marriage T.N."/>
            <person name="Ferris P.J."/>
            <person name="Hamaji T."/>
            <person name="Toyoda A."/>
            <person name="Fujiyama A."/>
            <person name="Neme R."/>
            <person name="Noguchi H."/>
            <person name="Minakuchi Y."/>
            <person name="Suzuki M."/>
            <person name="Kawai-Toyooka H."/>
            <person name="Smith D.R."/>
            <person name="Sparks H."/>
            <person name="Anderson J."/>
            <person name="Bakaric R."/>
            <person name="Luria V."/>
            <person name="Karger A."/>
            <person name="Kirschner M.W."/>
            <person name="Durand P.M."/>
            <person name="Michod R.E."/>
            <person name="Nozaki H."/>
            <person name="Olson B.J."/>
        </authorList>
    </citation>
    <scope>NUCLEOTIDE SEQUENCE [LARGE SCALE GENOMIC DNA]</scope>
    <source>
        <strain evidence="4">NIES-2863</strain>
    </source>
</reference>
<feature type="domain" description="ShKT" evidence="2">
    <location>
        <begin position="1829"/>
        <end position="1870"/>
    </location>
</feature>
<feature type="compositionally biased region" description="Pro residues" evidence="1">
    <location>
        <begin position="926"/>
        <end position="937"/>
    </location>
</feature>
<feature type="compositionally biased region" description="Low complexity" evidence="1">
    <location>
        <begin position="751"/>
        <end position="764"/>
    </location>
</feature>
<proteinExistence type="predicted"/>
<sequence length="1872" mass="187788">MVATSLYRDEYENQNEVAAVQSVSSDGRTVVLQSALQYPHYGGPEYQTEVGLLSRSILLQSWPGAASTRTGGHVKIMGQGRLEGVLSYRMGQRNVLGAYPFHWHNAGNAQGVSYARDCAVFNSFYRCFVIHGTNNLVLTDNVAFHVDGSCFYLEDGVEEGNWLQRNLGAFVHVIGLPAGGVTQSGETFVQGPNLAHPADAAAGVFYAANPNNAFKDNAASGGFAGFNFPVLPEPIGDHRWMRTTLNPSRRPLKLFDGNTAHSSGYFWIMAGGIYVGGKLWVNDADGGKLYYSSGRYEMDTRDDTGTQLAFQNFTNNKVWLAQWGISHWGARVRVVGWEAHDCTRGANIFGLALLGNALVNGRSANADAQYPAGDHDPIAGFRWYDTRVMTILSNVTFSNYAYQPELGAGRQSVWFSMVHSDEFKPAYISASRGIAYRNVDGRALVNNPPVDTGAGRYFNWIDHDGSATLRGKPSLVTSWPAWWNLGPDCAWQPTGDVYWCDYLPWRAVARLEVRVPGWTVPVDSGNAFPPDPAYRLGYVAQFGRRGSDTRNMTVTRNEGITGASGTTGWYLHLSQGATPVLQVFLTQVPPGTSLVFATRYPPGTTFSVSRVFAWYPALSSALAPAANLGEVLAGAGDRYWFSGKHLYVKIVDPGDASVDPPFSAGGATVWGTRYFSAWYWINVTRMGGQDPYAACPWVWGGGNPLSPGARFCPLADDPASDIPDALPTTYNSWVEPFCTDVAPQGTGGDTPSAPASAANAAGGAPSVTANAASNAVTNAPAASSDAATNVAASTPASTLSSATHVTASAANATNVTAFAANASTDTPASAACSANVPANANAARDSPPAADQLLPAGIPDLRLPPLLALPPLTSLMQQLLQQTQTQAQQKQPSPGVAPPPVVAAAAPPAFPAPPATSGSSSQRQSPSPPPPAPPTPPLSAYMAPSSAPSATGSSSSTATGGTLTCAQVVSQGLCGSEGVRRPTDPHVRLIGGYCAVSCGVCAQGERACMDKVPPGGLTCAQRRAAGNCAADWVRLGAWCAATCGACTPADPLPPLPPAPACSDVRVPPGTYSCAQQLDWGQCAQPWMKLNGWCLASCGLCEAGSPAPSPPAPAPAPPGCVDVAPPGGYTCAQQASWGKCSADFMTANNYCAATCRRCGGGGTGGGGASCGDLTPPGGYTCAQQASWGRCGDGFMLPYGYCAVTCGRCGGGGACYDVAPSAGYSCAQQKAWGKCGDSFMMLGGYCATACGRCAAIAAATKSGVAAAAAGTVGTTAAVADGAPTPSAPEAAAGTAFPSGGVSGSGKVTLGPLGAGQPPPPLVTPFASKALAAAAAAALPAATPAAGAVNAGAVNAGAVNAGAVNAGAVNAGAVNAGAVNAGAVNASKAVGATPVNATALPGAEPYIINPLGAPSPYASSTVAAATGTNGTAAQRYGSNATYAPYQTAQLVSAAASISSPEFAADTAAARAAAAIAAAAGPPNGGGGNGANASTTTAGGVPATKGGGATSIPSVAPNKTSAASLAVAAPAVAAASPATQSAATVSAASVDLASLLSAANPTFEEAFNPFENTTSVRSPGAPLSAAKPGFYAAWARSAALATAGYDFGPLPGGGFGGFGGASVEGDVPATSAGGGGSTGGGGGAASASFHGLPISLGYIGGGAINRTGAIAAGSFGAAEVVSGSGGAAAPACAVCGDVAPTGGRLRCADVASRGLCNVSWVLGSGYCDGTCGRCPYSAVQPCTDVLPASYGNFSGCGVLRAAGGCRDELVRAAGWCRATCGNCTAPPPAAAVSALAVAPPTDGGAVGGNTSTSAMSAAAAVAGGAGGVCWTGECSDLPPPGSQQDCSASVRASQCADPWFSGQGYCDRSCGRCRSA</sequence>
<feature type="compositionally biased region" description="Low complexity" evidence="1">
    <location>
        <begin position="880"/>
        <end position="892"/>
    </location>
</feature>
<evidence type="ECO:0000256" key="1">
    <source>
        <dbReference type="SAM" id="MobiDB-lite"/>
    </source>
</evidence>
<feature type="domain" description="ShKT" evidence="2">
    <location>
        <begin position="1007"/>
        <end position="1047"/>
    </location>
</feature>
<dbReference type="Proteomes" id="UP000075714">
    <property type="component" value="Unassembled WGS sequence"/>
</dbReference>
<feature type="domain" description="ShKT" evidence="2">
    <location>
        <begin position="1690"/>
        <end position="1731"/>
    </location>
</feature>
<feature type="compositionally biased region" description="Low complexity" evidence="1">
    <location>
        <begin position="1487"/>
        <end position="1496"/>
    </location>
</feature>
<feature type="domain" description="ShKT" evidence="2">
    <location>
        <begin position="1212"/>
        <end position="1252"/>
    </location>
</feature>
<dbReference type="OrthoDB" id="2014213at2759"/>
<feature type="domain" description="ShKT" evidence="2">
    <location>
        <begin position="1168"/>
        <end position="1208"/>
    </location>
</feature>